<proteinExistence type="predicted"/>
<dbReference type="Pfam" id="PF00144">
    <property type="entry name" value="Beta-lactamase"/>
    <property type="match status" value="1"/>
</dbReference>
<dbReference type="Gene3D" id="3.40.710.10">
    <property type="entry name" value="DD-peptidase/beta-lactamase superfamily"/>
    <property type="match status" value="1"/>
</dbReference>
<dbReference type="InterPro" id="IPR001466">
    <property type="entry name" value="Beta-lactam-related"/>
</dbReference>
<sequence length="398" mass="43072">MRIATFTLAIIATCLSCVSGDARSDDLPAAAGKTFASGGFERAALLDSGVPLVIKSRRVAGVGIAVIRGGRVVWTGYYGEQGPGVPATRETLFNTASLAKSITAETVLRLVAQGKVSLDESIAAYYVHPDLAGDPRYKKLTPRLILSHQPGLLNWGYLYKDNKLAFVADPGVRFGYSGAAYDILARFLEKKLHTDFETLVKKSVFDPIGMTNVSMKRRRSIDAHVTTPMNSNGVYEAPYTTSQPDWHHGTWSSASDLFVTVDDYAKFVISVMKHEGLPPSLAAEQIRLHSSFVGAPEWECAPDSSLTCPDRYGFGLGWMVFEYGTTKIVWGGGNDSGENAMVYFSPNAPGDAAIVFVNGGNGVFAAPDIIDLIDDTQKLGAYIRQLIDRHAHAKAPQQ</sequence>
<keyword evidence="3" id="KW-1185">Reference proteome</keyword>
<gene>
    <name evidence="2" type="ORF">GCM10009105_04780</name>
</gene>
<name>A0ABN1ICL8_9GAMM</name>
<evidence type="ECO:0000313" key="2">
    <source>
        <dbReference type="EMBL" id="GAA0706602.1"/>
    </source>
</evidence>
<dbReference type="SUPFAM" id="SSF56601">
    <property type="entry name" value="beta-lactamase/transpeptidase-like"/>
    <property type="match status" value="1"/>
</dbReference>
<accession>A0ABN1ICL8</accession>
<organism evidence="2 3">
    <name type="scientific">Dokdonella soli</name>
    <dbReference type="NCBI Taxonomy" id="529810"/>
    <lineage>
        <taxon>Bacteria</taxon>
        <taxon>Pseudomonadati</taxon>
        <taxon>Pseudomonadota</taxon>
        <taxon>Gammaproteobacteria</taxon>
        <taxon>Lysobacterales</taxon>
        <taxon>Rhodanobacteraceae</taxon>
        <taxon>Dokdonella</taxon>
    </lineage>
</organism>
<dbReference type="RefSeq" id="WP_343786785.1">
    <property type="nucleotide sequence ID" value="NZ_BAAAEU010000002.1"/>
</dbReference>
<evidence type="ECO:0000259" key="1">
    <source>
        <dbReference type="Pfam" id="PF00144"/>
    </source>
</evidence>
<evidence type="ECO:0000313" key="3">
    <source>
        <dbReference type="Proteomes" id="UP001501523"/>
    </source>
</evidence>
<dbReference type="Proteomes" id="UP001501523">
    <property type="component" value="Unassembled WGS sequence"/>
</dbReference>
<dbReference type="EMBL" id="BAAAEU010000002">
    <property type="protein sequence ID" value="GAA0706602.1"/>
    <property type="molecule type" value="Genomic_DNA"/>
</dbReference>
<protein>
    <recommendedName>
        <fullName evidence="1">Beta-lactamase-related domain-containing protein</fullName>
    </recommendedName>
</protein>
<feature type="domain" description="Beta-lactamase-related" evidence="1">
    <location>
        <begin position="55"/>
        <end position="373"/>
    </location>
</feature>
<dbReference type="PANTHER" id="PTHR43283:SF18">
    <property type="match status" value="1"/>
</dbReference>
<dbReference type="InterPro" id="IPR012338">
    <property type="entry name" value="Beta-lactam/transpept-like"/>
</dbReference>
<comment type="caution">
    <text evidence="2">The sequence shown here is derived from an EMBL/GenBank/DDBJ whole genome shotgun (WGS) entry which is preliminary data.</text>
</comment>
<dbReference type="PANTHER" id="PTHR43283">
    <property type="entry name" value="BETA-LACTAMASE-RELATED"/>
    <property type="match status" value="1"/>
</dbReference>
<reference evidence="2 3" key="1">
    <citation type="journal article" date="2019" name="Int. J. Syst. Evol. Microbiol.">
        <title>The Global Catalogue of Microorganisms (GCM) 10K type strain sequencing project: providing services to taxonomists for standard genome sequencing and annotation.</title>
        <authorList>
            <consortium name="The Broad Institute Genomics Platform"/>
            <consortium name="The Broad Institute Genome Sequencing Center for Infectious Disease"/>
            <person name="Wu L."/>
            <person name="Ma J."/>
        </authorList>
    </citation>
    <scope>NUCLEOTIDE SEQUENCE [LARGE SCALE GENOMIC DNA]</scope>
    <source>
        <strain evidence="2 3">JCM 15421</strain>
    </source>
</reference>
<dbReference type="InterPro" id="IPR050789">
    <property type="entry name" value="Diverse_Enzym_Activities"/>
</dbReference>